<dbReference type="CDD" id="cd06764">
    <property type="entry name" value="PDZ1_DLG5-like"/>
    <property type="match status" value="1"/>
</dbReference>
<dbReference type="PROSITE" id="PS50106">
    <property type="entry name" value="PDZ"/>
    <property type="match status" value="4"/>
</dbReference>
<dbReference type="InterPro" id="IPR036028">
    <property type="entry name" value="SH3-like_dom_sf"/>
</dbReference>
<sequence length="1949" mass="218906">AKVDCKGTLHASVSCPSSSNVLNVAGSPVNGEASSPPPAINDNRPSGDNLDTILFQLRQVTRERDELRKRLALASPGTTFDDCRPNSKASHDYERLKSQCMRAMADLQSLQNQHTKTLKRCEEAVKEADFYHMLHSRVLGEQTQLKEEMETLRRDNAQLVREHNHLKQSCEELKRLHSQDQNELADLRQQQQQVMREKGSSEVLNKLYDTAMDKLEGVKKEYDALSKRYSEKVANHNTDLSRLEQAEEENRRLQKQMDALLKQRDSAMHYQQQYSTSMRRFDSVQQELNKSSAQNKELQREMERLQSEVTRYKNLQLKSAKDCEKYKEERDSVFNEYRLIMSERDQVIKELDKLQTELEAAEARLKNTSSERVVASEELEALRQELNSSLVDRDRAICERNELLEKYCHEVKDKAEAQKELSQACKDIETVREERDVARKERTEAIIQRDQLLREYYQARQKQDSATLDMERANKEIEMLRKQYEAMSQELKEATQEAEVAKCRRDWAFQERDKIVAERESIRTLCDNLRRERDRAVSDLADALRNLDDMRKQKNDALRELKELKEKMESQLEKEARFCQLMAHSSHDSAIDTDSLEWETEVVEFEKDRDDMDLKALGFDIAEGVNDPYLPGDCGIFVTRVDKGSIADGRLRVNDWLLKINDIDLNNKDRKQVVKAVLNGGGLINMVVRRRKSLGGRLVTPVHINLVGHKDSGIGLESGVFVTTIVQGSPAAREGSLTVGDRLIAINGIALDNKSVTECEALLRSCRDSLSLSLMKFFPHSTSGQNIFESLRESSEKSNGRIHLSEIHSRNSRNLKHNSSTQTDIFCPDVGSTSTSSISGERRKVRGESEEAYSDISKPFSMGSLHATSLRPASDLGTGRYGPSAFQECCPYTKAPSSLPFDPVSASDCITMETTLEKKHSGGTWPKMMVGGMSVAPDNTSPVTAAAQLSIYKSPKQRKSIFDPDTFKRPETPSSKMEYMAANQIAAVAAAAAASHSPQPSKTESLSSSSTPTPTPPTPPTRSDSFKFKHKHQSSSASDCTITSDGKGEAVISMAAGEGRDRSERERDRNGNHYFLDGKVLTSRKSCDEDIGRTRGEEPEVKRPRPKSAPALRRRMTPQTITLPTFQVSPSEASKHPFCNRIYSPVRHSPEPRDMLRSSPSRSHRHSVGFVPTVYNGTLPPSEFLKCLHKYALSPIIIHLPTHPPTLSLTWWYVWALSDSAHRGLAPCPAVTAVMRNPVYTVRSHRVHTSNCPSVASQICHQHTHTRLPPFSHTKHFLDRCPKTDASHGTNSLPSSARLGQSDTHAHTHSHKGHGLRSLSHSECSSPSLITPPQSPLNLETSSFASSQSQGSISTLPRISVSPVPIGERRKDRPYLEEPRNVIVHKGAEPLGISIVSGENGGIFVSKVTGGSIAHQAGLEYGDQLLEYNGINLRNATEQQARLIIGQQCDTITIMAQYNPHMYQLGNHSRSSSRLEPVSTQSTPQGSGAATPDNHSAIDTLSEQDEGTLTPSSKQTTPTTSPHNFIRKAADPRLVTVRRPGVEVGVTLCGGNLRGVYIESLDEDSPARGPDGLLPGDLILEYNSVNMKNKTAEEVYVEMLKPAEVVTFKVQHRPDDFSMLKDVPGDGFYIRSLYDRVGEAEGDLSFKKDDILYVDESLPKGSFGTWMAWQLDENAQQIQRGQIPSKYMMDQEFYRRHSVTEMKEDSSKTLSAAARRSFFRRKQKHKRSSSKDSKEMVALDAISTDSIPFLDDCVSLAYQRVQKVECTSPRPVLILGPLTDPVKEMLVKESPGKFCRCVLEVMKASQQAIERGVKDCLFIDYKRRSGHFDVTTVASIKEITDKGCHCLLDIAPHAIERLHSVHIYPIVVFVRYKNAKQIKEQKDPVYLRDKVSQKHSKEQFESAQKIEQEYSKFFTGIVQGGTLPYICTQIMTIVDQEQSKVLWTPLGCP</sequence>
<evidence type="ECO:0000313" key="8">
    <source>
        <dbReference type="Ensembl" id="ENSLCAP00010021520.1"/>
    </source>
</evidence>
<evidence type="ECO:0000256" key="3">
    <source>
        <dbReference type="SAM" id="Coils"/>
    </source>
</evidence>
<dbReference type="Pfam" id="PF16610">
    <property type="entry name" value="dbPDZ_assoc"/>
    <property type="match status" value="1"/>
</dbReference>
<dbReference type="FunFam" id="2.30.30.40:FF:000130">
    <property type="entry name" value="Discs large 5, isoform A"/>
    <property type="match status" value="1"/>
</dbReference>
<reference evidence="8" key="3">
    <citation type="submission" date="2025-09" db="UniProtKB">
        <authorList>
            <consortium name="Ensembl"/>
        </authorList>
    </citation>
    <scope>IDENTIFICATION</scope>
</reference>
<feature type="region of interest" description="Disordered" evidence="4">
    <location>
        <begin position="1465"/>
        <end position="1527"/>
    </location>
</feature>
<feature type="domain" description="PDZ" evidence="7">
    <location>
        <begin position="602"/>
        <end position="692"/>
    </location>
</feature>
<dbReference type="InterPro" id="IPR053004">
    <property type="entry name" value="MAGUK_Signaling_Regulators"/>
</dbReference>
<dbReference type="SMART" id="SM00228">
    <property type="entry name" value="PDZ"/>
    <property type="match status" value="4"/>
</dbReference>
<feature type="compositionally biased region" description="Low complexity" evidence="4">
    <location>
        <begin position="1508"/>
        <end position="1522"/>
    </location>
</feature>
<evidence type="ECO:0000259" key="5">
    <source>
        <dbReference type="PROSITE" id="PS50002"/>
    </source>
</evidence>
<feature type="domain" description="Guanylate kinase-like" evidence="6">
    <location>
        <begin position="1769"/>
        <end position="1935"/>
    </location>
</feature>
<keyword evidence="1 2" id="KW-0728">SH3 domain</keyword>
<dbReference type="Gene3D" id="2.30.42.10">
    <property type="match status" value="4"/>
</dbReference>
<feature type="region of interest" description="Disordered" evidence="4">
    <location>
        <begin position="1086"/>
        <end position="1112"/>
    </location>
</feature>
<dbReference type="GO" id="GO:0005886">
    <property type="term" value="C:plasma membrane"/>
    <property type="evidence" value="ECO:0007669"/>
    <property type="project" value="TreeGrafter"/>
</dbReference>
<dbReference type="Gene3D" id="2.30.30.40">
    <property type="entry name" value="SH3 Domains"/>
    <property type="match status" value="1"/>
</dbReference>
<evidence type="ECO:0000313" key="9">
    <source>
        <dbReference type="Proteomes" id="UP000314980"/>
    </source>
</evidence>
<dbReference type="PROSITE" id="PS50052">
    <property type="entry name" value="GUANYLATE_KINASE_2"/>
    <property type="match status" value="1"/>
</dbReference>
<dbReference type="Proteomes" id="UP000314980">
    <property type="component" value="Unassembled WGS sequence"/>
</dbReference>
<dbReference type="Pfam" id="PF04822">
    <property type="entry name" value="Takusan"/>
    <property type="match status" value="1"/>
</dbReference>
<evidence type="ECO:0000256" key="1">
    <source>
        <dbReference type="ARBA" id="ARBA00022443"/>
    </source>
</evidence>
<feature type="coiled-coil region" evidence="3">
    <location>
        <begin position="50"/>
        <end position="385"/>
    </location>
</feature>
<dbReference type="CDD" id="cd06765">
    <property type="entry name" value="PDZ2_DLG5-like"/>
    <property type="match status" value="1"/>
</dbReference>
<feature type="domain" description="PDZ" evidence="7">
    <location>
        <begin position="1381"/>
        <end position="1460"/>
    </location>
</feature>
<dbReference type="FunFam" id="2.30.42.10:FF:000152">
    <property type="entry name" value="disks large homolog 5 isoform X1"/>
    <property type="match status" value="1"/>
</dbReference>
<feature type="region of interest" description="Disordered" evidence="4">
    <location>
        <begin position="1054"/>
        <end position="1073"/>
    </location>
</feature>
<feature type="compositionally biased region" description="Basic and acidic residues" evidence="4">
    <location>
        <begin position="1058"/>
        <end position="1071"/>
    </location>
</feature>
<dbReference type="InterPro" id="IPR036034">
    <property type="entry name" value="PDZ_sf"/>
</dbReference>
<dbReference type="CDD" id="cd06766">
    <property type="entry name" value="PDZ4_DLG5-like"/>
    <property type="match status" value="1"/>
</dbReference>
<dbReference type="Pfam" id="PF00625">
    <property type="entry name" value="Guanylate_kin"/>
    <property type="match status" value="1"/>
</dbReference>
<feature type="compositionally biased region" description="Low complexity" evidence="4">
    <location>
        <begin position="1316"/>
        <end position="1329"/>
    </location>
</feature>
<feature type="compositionally biased region" description="Polar residues" evidence="4">
    <location>
        <begin position="1287"/>
        <end position="1303"/>
    </location>
</feature>
<dbReference type="InterPro" id="IPR008145">
    <property type="entry name" value="GK/Ca_channel_bsu"/>
</dbReference>
<dbReference type="CDD" id="cd06767">
    <property type="entry name" value="PDZ3_DLG5-like"/>
    <property type="match status" value="1"/>
</dbReference>
<dbReference type="InterPro" id="IPR001452">
    <property type="entry name" value="SH3_domain"/>
</dbReference>
<protein>
    <submittedName>
        <fullName evidence="8">Discs, large homolog 5a (Drosophila)</fullName>
    </submittedName>
</protein>
<evidence type="ECO:0000256" key="4">
    <source>
        <dbReference type="SAM" id="MobiDB-lite"/>
    </source>
</evidence>
<feature type="domain" description="PDZ" evidence="7">
    <location>
        <begin position="687"/>
        <end position="778"/>
    </location>
</feature>
<dbReference type="SMART" id="SM00326">
    <property type="entry name" value="SH3"/>
    <property type="match status" value="1"/>
</dbReference>
<feature type="coiled-coil region" evidence="3">
    <location>
        <begin position="414"/>
        <end position="578"/>
    </location>
</feature>
<feature type="region of interest" description="Disordered" evidence="4">
    <location>
        <begin position="26"/>
        <end position="48"/>
    </location>
</feature>
<proteinExistence type="predicted"/>
<dbReference type="SUPFAM" id="SSF52540">
    <property type="entry name" value="P-loop containing nucleoside triphosphate hydrolases"/>
    <property type="match status" value="1"/>
</dbReference>
<dbReference type="InterPro" id="IPR027417">
    <property type="entry name" value="P-loop_NTPase"/>
</dbReference>
<dbReference type="PANTHER" id="PTHR46360:SF1">
    <property type="entry name" value="DISKS LARGE HOMOLOG 5"/>
    <property type="match status" value="1"/>
</dbReference>
<feature type="compositionally biased region" description="Basic and acidic residues" evidence="4">
    <location>
        <begin position="840"/>
        <end position="849"/>
    </location>
</feature>
<dbReference type="PROSITE" id="PS50002">
    <property type="entry name" value="SH3"/>
    <property type="match status" value="1"/>
</dbReference>
<dbReference type="PANTHER" id="PTHR46360">
    <property type="entry name" value="DISKS LARGE HOMOLOG 5"/>
    <property type="match status" value="1"/>
</dbReference>
<dbReference type="InterPro" id="IPR008144">
    <property type="entry name" value="Guanylate_kin-like_dom"/>
</dbReference>
<evidence type="ECO:0000259" key="6">
    <source>
        <dbReference type="PROSITE" id="PS50052"/>
    </source>
</evidence>
<feature type="domain" description="SH3" evidence="5">
    <location>
        <begin position="1625"/>
        <end position="1693"/>
    </location>
</feature>
<keyword evidence="9" id="KW-1185">Reference proteome</keyword>
<accession>A0A4W6D9S2</accession>
<evidence type="ECO:0000256" key="2">
    <source>
        <dbReference type="PROSITE-ProRule" id="PRU00192"/>
    </source>
</evidence>
<dbReference type="Gene3D" id="3.40.50.300">
    <property type="entry name" value="P-loop containing nucleotide triphosphate hydrolases"/>
    <property type="match status" value="1"/>
</dbReference>
<dbReference type="CDD" id="cd11860">
    <property type="entry name" value="SH3_DLG5"/>
    <property type="match status" value="1"/>
</dbReference>
<dbReference type="Ensembl" id="ENSLCAT00010021989.1">
    <property type="protein sequence ID" value="ENSLCAP00010021520.1"/>
    <property type="gene ID" value="ENSLCAG00010010114.1"/>
</dbReference>
<feature type="region of interest" description="Disordered" evidence="4">
    <location>
        <begin position="991"/>
        <end position="1046"/>
    </location>
</feature>
<dbReference type="InterPro" id="IPR006907">
    <property type="entry name" value="DLG5_N"/>
</dbReference>
<gene>
    <name evidence="8" type="primary">DLG5</name>
    <name evidence="8" type="synonym">dlg5a</name>
</gene>
<dbReference type="GeneTree" id="ENSGT00940000155303"/>
<reference evidence="8" key="2">
    <citation type="submission" date="2025-08" db="UniProtKB">
        <authorList>
            <consortium name="Ensembl"/>
        </authorList>
    </citation>
    <scope>IDENTIFICATION</scope>
</reference>
<evidence type="ECO:0000259" key="7">
    <source>
        <dbReference type="PROSITE" id="PS50106"/>
    </source>
</evidence>
<dbReference type="GO" id="GO:0035331">
    <property type="term" value="P:negative regulation of hippo signaling"/>
    <property type="evidence" value="ECO:0007669"/>
    <property type="project" value="TreeGrafter"/>
</dbReference>
<dbReference type="SUPFAM" id="SSF50044">
    <property type="entry name" value="SH3-domain"/>
    <property type="match status" value="1"/>
</dbReference>
<reference evidence="9" key="1">
    <citation type="submission" date="2015-09" db="EMBL/GenBank/DDBJ databases">
        <authorList>
            <person name="Sai Rama Sridatta P."/>
        </authorList>
    </citation>
    <scope>NUCLEOTIDE SEQUENCE [LARGE SCALE GENOMIC DNA]</scope>
</reference>
<keyword evidence="3" id="KW-0175">Coiled coil</keyword>
<feature type="region of interest" description="Disordered" evidence="4">
    <location>
        <begin position="1282"/>
        <end position="1358"/>
    </location>
</feature>
<feature type="compositionally biased region" description="Low complexity" evidence="4">
    <location>
        <begin position="1342"/>
        <end position="1354"/>
    </location>
</feature>
<dbReference type="SUPFAM" id="SSF50156">
    <property type="entry name" value="PDZ domain-like"/>
    <property type="match status" value="4"/>
</dbReference>
<organism evidence="8 9">
    <name type="scientific">Lates calcarifer</name>
    <name type="common">Barramundi</name>
    <name type="synonym">Holocentrus calcarifer</name>
    <dbReference type="NCBI Taxonomy" id="8187"/>
    <lineage>
        <taxon>Eukaryota</taxon>
        <taxon>Metazoa</taxon>
        <taxon>Chordata</taxon>
        <taxon>Craniata</taxon>
        <taxon>Vertebrata</taxon>
        <taxon>Euteleostomi</taxon>
        <taxon>Actinopterygii</taxon>
        <taxon>Neopterygii</taxon>
        <taxon>Teleostei</taxon>
        <taxon>Neoteleostei</taxon>
        <taxon>Acanthomorphata</taxon>
        <taxon>Carangaria</taxon>
        <taxon>Carangaria incertae sedis</taxon>
        <taxon>Centropomidae</taxon>
        <taxon>Lates</taxon>
    </lineage>
</organism>
<dbReference type="InterPro" id="IPR001478">
    <property type="entry name" value="PDZ"/>
</dbReference>
<name>A0A4W6D9S2_LATCA</name>
<feature type="region of interest" description="Disordered" evidence="4">
    <location>
        <begin position="831"/>
        <end position="852"/>
    </location>
</feature>
<feature type="compositionally biased region" description="Polar residues" evidence="4">
    <location>
        <begin position="1466"/>
        <end position="1501"/>
    </location>
</feature>
<dbReference type="InterPro" id="IPR035537">
    <property type="entry name" value="DLG5_SH3"/>
</dbReference>
<dbReference type="SMART" id="SM00072">
    <property type="entry name" value="GuKc"/>
    <property type="match status" value="1"/>
</dbReference>
<dbReference type="Pfam" id="PF00595">
    <property type="entry name" value="PDZ"/>
    <property type="match status" value="3"/>
</dbReference>
<feature type="compositionally biased region" description="Low complexity" evidence="4">
    <location>
        <begin position="991"/>
        <end position="1012"/>
    </location>
</feature>
<feature type="domain" description="PDZ" evidence="7">
    <location>
        <begin position="1534"/>
        <end position="1614"/>
    </location>
</feature>
<feature type="compositionally biased region" description="Basic and acidic residues" evidence="4">
    <location>
        <begin position="1086"/>
        <end position="1103"/>
    </location>
</feature>